<dbReference type="SUPFAM" id="SSF51905">
    <property type="entry name" value="FAD/NAD(P)-binding domain"/>
    <property type="match status" value="1"/>
</dbReference>
<dbReference type="Gene3D" id="3.50.50.60">
    <property type="entry name" value="FAD/NAD(P)-binding domain"/>
    <property type="match status" value="1"/>
</dbReference>
<accession>A0A284VT05</accession>
<dbReference type="Gene3D" id="3.30.9.10">
    <property type="entry name" value="D-Amino Acid Oxidase, subunit A, domain 2"/>
    <property type="match status" value="1"/>
</dbReference>
<dbReference type="AlphaFoldDB" id="A0A284VT05"/>
<evidence type="ECO:0000313" key="1">
    <source>
        <dbReference type="EMBL" id="SNQ62317.1"/>
    </source>
</evidence>
<gene>
    <name evidence="1" type="ORF">MNV_690001</name>
</gene>
<protein>
    <recommendedName>
        <fullName evidence="3">Geranylgeranyl reductase family protein</fullName>
    </recommendedName>
</protein>
<dbReference type="GO" id="GO:0016628">
    <property type="term" value="F:oxidoreductase activity, acting on the CH-CH group of donors, NAD or NADP as acceptor"/>
    <property type="evidence" value="ECO:0007669"/>
    <property type="project" value="InterPro"/>
</dbReference>
<name>A0A284VT05_9EURY</name>
<dbReference type="Pfam" id="PF05834">
    <property type="entry name" value="Lycopene_cycl"/>
    <property type="match status" value="1"/>
</dbReference>
<dbReference type="NCBIfam" id="TIGR02032">
    <property type="entry name" value="GG-red-SF"/>
    <property type="match status" value="1"/>
</dbReference>
<evidence type="ECO:0008006" key="3">
    <source>
        <dbReference type="Google" id="ProtNLM"/>
    </source>
</evidence>
<dbReference type="PANTHER" id="PTHR42685">
    <property type="entry name" value="GERANYLGERANYL DIPHOSPHATE REDUCTASE"/>
    <property type="match status" value="1"/>
</dbReference>
<reference evidence="2" key="1">
    <citation type="submission" date="2017-06" db="EMBL/GenBank/DDBJ databases">
        <authorList>
            <person name="Cremers G."/>
        </authorList>
    </citation>
    <scope>NUCLEOTIDE SEQUENCE [LARGE SCALE GENOMIC DNA]</scope>
</reference>
<dbReference type="InterPro" id="IPR050407">
    <property type="entry name" value="Geranylgeranyl_reductase"/>
</dbReference>
<dbReference type="InterPro" id="IPR036188">
    <property type="entry name" value="FAD/NAD-bd_sf"/>
</dbReference>
<dbReference type="PRINTS" id="PR00420">
    <property type="entry name" value="RNGMNOXGNASE"/>
</dbReference>
<organism evidence="1 2">
    <name type="scientific">Candidatus Methanoperedens nitratireducens</name>
    <dbReference type="NCBI Taxonomy" id="1392998"/>
    <lineage>
        <taxon>Archaea</taxon>
        <taxon>Methanobacteriati</taxon>
        <taxon>Methanobacteriota</taxon>
        <taxon>Stenosarchaea group</taxon>
        <taxon>Methanomicrobia</taxon>
        <taxon>Methanosarcinales</taxon>
        <taxon>ANME-2 cluster</taxon>
        <taxon>Candidatus Methanoperedentaceae</taxon>
        <taxon>Candidatus Methanoperedens</taxon>
    </lineage>
</organism>
<dbReference type="InterPro" id="IPR011777">
    <property type="entry name" value="Geranylgeranyl_Rdtase_fam"/>
</dbReference>
<dbReference type="PANTHER" id="PTHR42685:SF18">
    <property type="entry name" value="DIGERANYLGERANYLGLYCEROPHOSPHOLIPID REDUCTASE"/>
    <property type="match status" value="1"/>
</dbReference>
<dbReference type="OrthoDB" id="46008at2157"/>
<sequence>MKYDVVVVGAGPAGAVASKYAAKNGARTLLIEEHASIGSPVQCTGLISTAALAECEIGEGSFVLARMKGAFVYAPDGEELTVRGKGIKAYVIDRKMFDRALIERSLDEGVEILLKTRFTDIHGDKISVISSGERKDIQADIIIGADGIQSSVGRAVGLPRCEKFLSGIQFEAPYAASDPGSVEIFTGNNIAPGFFAWAVPFGDMARIGLAKNPDSLPVQHYLEKLLEHPVVASRYRGSRTEHVVGGIPLGPPDRTVKENVMLLGDAAGQVKPTSGGGVYMGAVCAKIAGEVAARAARKEARLEEYEKRWRSAAGRELAIGMRIHKSLGKLSDENLNEFIAFLNKPEIRDCITEYGDMDHPSVLLQKLISRGDKVQLIKLLGVAFKTLF</sequence>
<keyword evidence="2" id="KW-1185">Reference proteome</keyword>
<dbReference type="EMBL" id="FZMP01000217">
    <property type="protein sequence ID" value="SNQ62317.1"/>
    <property type="molecule type" value="Genomic_DNA"/>
</dbReference>
<evidence type="ECO:0000313" key="2">
    <source>
        <dbReference type="Proteomes" id="UP000218615"/>
    </source>
</evidence>
<proteinExistence type="predicted"/>
<dbReference type="RefSeq" id="WP_096206901.1">
    <property type="nucleotide sequence ID" value="NZ_FZMP01000217.1"/>
</dbReference>
<dbReference type="STRING" id="1392998.ANME2D_02704"/>
<dbReference type="Proteomes" id="UP000218615">
    <property type="component" value="Unassembled WGS sequence"/>
</dbReference>